<evidence type="ECO:0000256" key="14">
    <source>
        <dbReference type="SAM" id="SignalP"/>
    </source>
</evidence>
<dbReference type="PROSITE" id="PS51374">
    <property type="entry name" value="NDPK_LIKE"/>
    <property type="match status" value="1"/>
</dbReference>
<evidence type="ECO:0000256" key="13">
    <source>
        <dbReference type="RuleBase" id="RU004013"/>
    </source>
</evidence>
<evidence type="ECO:0000256" key="11">
    <source>
        <dbReference type="PROSITE-ProRule" id="PRU00706"/>
    </source>
</evidence>
<evidence type="ECO:0000256" key="1">
    <source>
        <dbReference type="ARBA" id="ARBA00008142"/>
    </source>
</evidence>
<evidence type="ECO:0000256" key="8">
    <source>
        <dbReference type="ARBA" id="ARBA00022840"/>
    </source>
</evidence>
<dbReference type="Proteomes" id="UP000245942">
    <property type="component" value="Unassembled WGS sequence"/>
</dbReference>
<comment type="caution">
    <text evidence="11">Lacks conserved residue(s) required for the propagation of feature annotation.</text>
</comment>
<dbReference type="OrthoDB" id="2162449at2759"/>
<dbReference type="GO" id="GO:0006241">
    <property type="term" value="P:CTP biosynthetic process"/>
    <property type="evidence" value="ECO:0007669"/>
    <property type="project" value="InterPro"/>
</dbReference>
<keyword evidence="4 13" id="KW-0808">Transferase</keyword>
<dbReference type="RefSeq" id="XP_025350164.1">
    <property type="nucleotide sequence ID" value="XM_025493792.1"/>
</dbReference>
<accession>A0A316UDS6</accession>
<evidence type="ECO:0000256" key="7">
    <source>
        <dbReference type="ARBA" id="ARBA00022777"/>
    </source>
</evidence>
<reference evidence="16 17" key="1">
    <citation type="journal article" date="2018" name="Mol. Biol. Evol.">
        <title>Broad Genomic Sampling Reveals a Smut Pathogenic Ancestry of the Fungal Clade Ustilaginomycotina.</title>
        <authorList>
            <person name="Kijpornyongpan T."/>
            <person name="Mondo S.J."/>
            <person name="Barry K."/>
            <person name="Sandor L."/>
            <person name="Lee J."/>
            <person name="Lipzen A."/>
            <person name="Pangilinan J."/>
            <person name="LaButti K."/>
            <person name="Hainaut M."/>
            <person name="Henrissat B."/>
            <person name="Grigoriev I.V."/>
            <person name="Spatafora J.W."/>
            <person name="Aime M.C."/>
        </authorList>
    </citation>
    <scope>NUCLEOTIDE SEQUENCE [LARGE SCALE GENOMIC DNA]</scope>
    <source>
        <strain evidence="16 17">MCA 4718</strain>
    </source>
</reference>
<evidence type="ECO:0000256" key="6">
    <source>
        <dbReference type="ARBA" id="ARBA00022741"/>
    </source>
</evidence>
<dbReference type="InterPro" id="IPR023005">
    <property type="entry name" value="Nucleoside_diP_kinase_AS"/>
</dbReference>
<dbReference type="AlphaFoldDB" id="A0A316UDS6"/>
<dbReference type="Pfam" id="PF00334">
    <property type="entry name" value="NDK"/>
    <property type="match status" value="1"/>
</dbReference>
<proteinExistence type="inferred from homology"/>
<keyword evidence="10" id="KW-0546">Nucleotide metabolism</keyword>
<evidence type="ECO:0000256" key="9">
    <source>
        <dbReference type="ARBA" id="ARBA00022842"/>
    </source>
</evidence>
<dbReference type="SMART" id="SM00562">
    <property type="entry name" value="NDK"/>
    <property type="match status" value="1"/>
</dbReference>
<dbReference type="EC" id="2.7.4.6" evidence="13"/>
<feature type="signal peptide" evidence="14">
    <location>
        <begin position="1"/>
        <end position="16"/>
    </location>
</feature>
<evidence type="ECO:0000313" key="16">
    <source>
        <dbReference type="EMBL" id="PWN23004.1"/>
    </source>
</evidence>
<dbReference type="Gene3D" id="3.30.70.141">
    <property type="entry name" value="Nucleoside diphosphate kinase-like domain"/>
    <property type="match status" value="1"/>
</dbReference>
<dbReference type="InterPro" id="IPR001564">
    <property type="entry name" value="Nucleoside_diP_kinase"/>
</dbReference>
<keyword evidence="5" id="KW-0479">Metal-binding</keyword>
<keyword evidence="8 13" id="KW-0067">ATP-binding</keyword>
<name>A0A316UDS6_9BASI</name>
<comment type="catalytic activity">
    <reaction evidence="13">
        <text>a 2'-deoxyribonucleoside 5'-diphosphate + ATP = a 2'-deoxyribonucleoside 5'-triphosphate + ADP</text>
        <dbReference type="Rhea" id="RHEA:44640"/>
        <dbReference type="ChEBI" id="CHEBI:30616"/>
        <dbReference type="ChEBI" id="CHEBI:61560"/>
        <dbReference type="ChEBI" id="CHEBI:73316"/>
        <dbReference type="ChEBI" id="CHEBI:456216"/>
        <dbReference type="EC" id="2.7.4.6"/>
    </reaction>
</comment>
<dbReference type="InterPro" id="IPR036850">
    <property type="entry name" value="NDK-like_dom_sf"/>
</dbReference>
<keyword evidence="17" id="KW-1185">Reference proteome</keyword>
<protein>
    <recommendedName>
        <fullName evidence="2 13">Nucleoside diphosphate kinase</fullName>
        <ecNumber evidence="13">2.7.4.6</ecNumber>
    </recommendedName>
</protein>
<keyword evidence="7 13" id="KW-0418">Kinase</keyword>
<dbReference type="STRING" id="1684307.A0A316UDS6"/>
<dbReference type="PROSITE" id="PS00469">
    <property type="entry name" value="NDPK"/>
    <property type="match status" value="1"/>
</dbReference>
<keyword evidence="9" id="KW-0460">Magnesium</keyword>
<evidence type="ECO:0000256" key="3">
    <source>
        <dbReference type="ARBA" id="ARBA00022490"/>
    </source>
</evidence>
<dbReference type="GO" id="GO:0006228">
    <property type="term" value="P:UTP biosynthetic process"/>
    <property type="evidence" value="ECO:0007669"/>
    <property type="project" value="InterPro"/>
</dbReference>
<feature type="domain" description="Nucleoside diphosphate kinase-like" evidence="15">
    <location>
        <begin position="33"/>
        <end position="176"/>
    </location>
</feature>
<evidence type="ECO:0000256" key="10">
    <source>
        <dbReference type="ARBA" id="ARBA00023080"/>
    </source>
</evidence>
<sequence>MLTLLCVLSAVRMSAATGVADENIMGAPARGEIQLTLALLKPTVVSYQPDVSAILRHIKKSGLDVVRTRKLFWTVPEATKFYAEHEGRFYFPRLITSMTSGPSMALALSGPDAIQRWRAMLGATKVYRGKWEEPHPIGLRATYGLGDTRNGFHGSDSNENAEKELGLIFEGWDTRWWLDRAKKMAAGVEVD</sequence>
<evidence type="ECO:0000256" key="5">
    <source>
        <dbReference type="ARBA" id="ARBA00022723"/>
    </source>
</evidence>
<evidence type="ECO:0000256" key="4">
    <source>
        <dbReference type="ARBA" id="ARBA00022679"/>
    </source>
</evidence>
<dbReference type="EMBL" id="KZ819322">
    <property type="protein sequence ID" value="PWN23004.1"/>
    <property type="molecule type" value="Genomic_DNA"/>
</dbReference>
<evidence type="ECO:0000256" key="2">
    <source>
        <dbReference type="ARBA" id="ARBA00017632"/>
    </source>
</evidence>
<dbReference type="GeneID" id="37015526"/>
<evidence type="ECO:0000256" key="12">
    <source>
        <dbReference type="RuleBase" id="RU004011"/>
    </source>
</evidence>
<dbReference type="GO" id="GO:0004550">
    <property type="term" value="F:nucleoside diphosphate kinase activity"/>
    <property type="evidence" value="ECO:0007669"/>
    <property type="project" value="UniProtKB-EC"/>
</dbReference>
<feature type="chain" id="PRO_5016279351" description="Nucleoside diphosphate kinase" evidence="14">
    <location>
        <begin position="17"/>
        <end position="191"/>
    </location>
</feature>
<keyword evidence="6 13" id="KW-0547">Nucleotide-binding</keyword>
<dbReference type="PRINTS" id="PR01243">
    <property type="entry name" value="NUCDPKINASE"/>
</dbReference>
<gene>
    <name evidence="16" type="ORF">BCV69DRAFT_292372</name>
</gene>
<dbReference type="PANTHER" id="PTHR46161">
    <property type="entry name" value="NUCLEOSIDE DIPHOSPHATE KINASE"/>
    <property type="match status" value="1"/>
</dbReference>
<evidence type="ECO:0000313" key="17">
    <source>
        <dbReference type="Proteomes" id="UP000245942"/>
    </source>
</evidence>
<dbReference type="PANTHER" id="PTHR46161:SF3">
    <property type="entry name" value="NUCLEOSIDE DIPHOSPHATE KINASE DDB_G0292928-RELATED"/>
    <property type="match status" value="1"/>
</dbReference>
<dbReference type="GO" id="GO:0006183">
    <property type="term" value="P:GTP biosynthetic process"/>
    <property type="evidence" value="ECO:0007669"/>
    <property type="project" value="InterPro"/>
</dbReference>
<dbReference type="GO" id="GO:0005524">
    <property type="term" value="F:ATP binding"/>
    <property type="evidence" value="ECO:0007669"/>
    <property type="project" value="UniProtKB-KW"/>
</dbReference>
<dbReference type="InterPro" id="IPR034907">
    <property type="entry name" value="NDK-like_dom"/>
</dbReference>
<organism evidence="16 17">
    <name type="scientific">Pseudomicrostroma glucosiphilum</name>
    <dbReference type="NCBI Taxonomy" id="1684307"/>
    <lineage>
        <taxon>Eukaryota</taxon>
        <taxon>Fungi</taxon>
        <taxon>Dikarya</taxon>
        <taxon>Basidiomycota</taxon>
        <taxon>Ustilaginomycotina</taxon>
        <taxon>Exobasidiomycetes</taxon>
        <taxon>Microstromatales</taxon>
        <taxon>Microstromatales incertae sedis</taxon>
        <taxon>Pseudomicrostroma</taxon>
    </lineage>
</organism>
<evidence type="ECO:0000259" key="15">
    <source>
        <dbReference type="SMART" id="SM00562"/>
    </source>
</evidence>
<keyword evidence="14" id="KW-0732">Signal</keyword>
<keyword evidence="3" id="KW-0963">Cytoplasm</keyword>
<dbReference type="GO" id="GO:0046872">
    <property type="term" value="F:metal ion binding"/>
    <property type="evidence" value="ECO:0007669"/>
    <property type="project" value="UniProtKB-KW"/>
</dbReference>
<comment type="similarity">
    <text evidence="1 11 12">Belongs to the NDK family.</text>
</comment>
<dbReference type="SUPFAM" id="SSF54919">
    <property type="entry name" value="Nucleoside diphosphate kinase, NDK"/>
    <property type="match status" value="1"/>
</dbReference>